<dbReference type="PANTHER" id="PTHR48048">
    <property type="entry name" value="GLYCOSYLTRANSFERASE"/>
    <property type="match status" value="1"/>
</dbReference>
<dbReference type="GO" id="GO:0035251">
    <property type="term" value="F:UDP-glucosyltransferase activity"/>
    <property type="evidence" value="ECO:0007669"/>
    <property type="project" value="InterPro"/>
</dbReference>
<dbReference type="SUPFAM" id="SSF53756">
    <property type="entry name" value="UDP-Glycosyltransferase/glycogen phosphorylase"/>
    <property type="match status" value="1"/>
</dbReference>
<proteinExistence type="predicted"/>
<dbReference type="Proteomes" id="UP000032180">
    <property type="component" value="Chromosome 5"/>
</dbReference>
<dbReference type="HOGENOM" id="CLU_1743158_0_0_1"/>
<dbReference type="InterPro" id="IPR050481">
    <property type="entry name" value="UDP-glycosyltransf_plant"/>
</dbReference>
<evidence type="ECO:0000313" key="2">
    <source>
        <dbReference type="Proteomes" id="UP000032180"/>
    </source>
</evidence>
<dbReference type="Gene3D" id="3.40.50.2000">
    <property type="entry name" value="Glycogen Phosphorylase B"/>
    <property type="match status" value="1"/>
</dbReference>
<keyword evidence="2" id="KW-1185">Reference proteome</keyword>
<name>A0A0D9WIW2_9ORYZ</name>
<reference evidence="2" key="2">
    <citation type="submission" date="2013-12" db="EMBL/GenBank/DDBJ databases">
        <authorList>
            <person name="Yu Y."/>
            <person name="Lee S."/>
            <person name="de Baynast K."/>
            <person name="Wissotski M."/>
            <person name="Liu L."/>
            <person name="Talag J."/>
            <person name="Goicoechea J."/>
            <person name="Angelova A."/>
            <person name="Jetty R."/>
            <person name="Kudrna D."/>
            <person name="Golser W."/>
            <person name="Rivera L."/>
            <person name="Zhang J."/>
            <person name="Wing R."/>
        </authorList>
    </citation>
    <scope>NUCLEOTIDE SEQUENCE</scope>
</reference>
<organism evidence="1 2">
    <name type="scientific">Leersia perrieri</name>
    <dbReference type="NCBI Taxonomy" id="77586"/>
    <lineage>
        <taxon>Eukaryota</taxon>
        <taxon>Viridiplantae</taxon>
        <taxon>Streptophyta</taxon>
        <taxon>Embryophyta</taxon>
        <taxon>Tracheophyta</taxon>
        <taxon>Spermatophyta</taxon>
        <taxon>Magnoliopsida</taxon>
        <taxon>Liliopsida</taxon>
        <taxon>Poales</taxon>
        <taxon>Poaceae</taxon>
        <taxon>BOP clade</taxon>
        <taxon>Oryzoideae</taxon>
        <taxon>Oryzeae</taxon>
        <taxon>Oryzinae</taxon>
        <taxon>Leersia</taxon>
    </lineage>
</organism>
<reference evidence="1" key="3">
    <citation type="submission" date="2015-04" db="UniProtKB">
        <authorList>
            <consortium name="EnsemblPlants"/>
        </authorList>
    </citation>
    <scope>IDENTIFICATION</scope>
</reference>
<accession>A0A0D9WIW2</accession>
<dbReference type="AlphaFoldDB" id="A0A0D9WIW2"/>
<reference evidence="1 2" key="1">
    <citation type="submission" date="2012-08" db="EMBL/GenBank/DDBJ databases">
        <title>Oryza genome evolution.</title>
        <authorList>
            <person name="Wing R.A."/>
        </authorList>
    </citation>
    <scope>NUCLEOTIDE SEQUENCE</scope>
</reference>
<protein>
    <submittedName>
        <fullName evidence="1">Uncharacterized protein</fullName>
    </submittedName>
</protein>
<dbReference type="PANTHER" id="PTHR48048:SF92">
    <property type="entry name" value="OS01G0869400 PROTEIN"/>
    <property type="match status" value="1"/>
</dbReference>
<evidence type="ECO:0000313" key="1">
    <source>
        <dbReference type="EnsemblPlants" id="LPERR05G19310.2"/>
    </source>
</evidence>
<dbReference type="EnsemblPlants" id="LPERR05G19310.2">
    <property type="protein sequence ID" value="LPERR05G19310.2"/>
    <property type="gene ID" value="LPERR05G19310"/>
</dbReference>
<dbReference type="Gramene" id="LPERR05G19310.2">
    <property type="protein sequence ID" value="LPERR05G19310.2"/>
    <property type="gene ID" value="LPERR05G19310"/>
</dbReference>
<sequence length="150" mass="17093">MLCWPLYAEQKMNKVVMVEEMGIAMELVGWQQGLVKGQEVEARVRLVMESNAGNKLRKQVMAHKERASMAWTDGGMSRVAFARFLSNADSQRMHINDKLMDHGYAVTAALIDPTFQQQINFPTTVNHVVSSKPAIRFHKLPRIELSDNRH</sequence>